<organism evidence="1 2">
    <name type="scientific">Aspergillus granulosus</name>
    <dbReference type="NCBI Taxonomy" id="176169"/>
    <lineage>
        <taxon>Eukaryota</taxon>
        <taxon>Fungi</taxon>
        <taxon>Dikarya</taxon>
        <taxon>Ascomycota</taxon>
        <taxon>Pezizomycotina</taxon>
        <taxon>Eurotiomycetes</taxon>
        <taxon>Eurotiomycetidae</taxon>
        <taxon>Eurotiales</taxon>
        <taxon>Aspergillaceae</taxon>
        <taxon>Aspergillus</taxon>
        <taxon>Aspergillus subgen. Nidulantes</taxon>
    </lineage>
</organism>
<dbReference type="EMBL" id="JBFXLT010000299">
    <property type="protein sequence ID" value="KAL2801591.1"/>
    <property type="molecule type" value="Genomic_DNA"/>
</dbReference>
<sequence>MAGPSNTVVLYGTCNGHQSRRIPSILALSFLMRRGLTARWRSIAIAVAVSTPWLGINLCERIVLYMTYILAVY</sequence>
<protein>
    <submittedName>
        <fullName evidence="1">Uncharacterized protein</fullName>
    </submittedName>
</protein>
<dbReference type="Proteomes" id="UP001610334">
    <property type="component" value="Unassembled WGS sequence"/>
</dbReference>
<accession>A0ABR4GRE2</accession>
<name>A0ABR4GRE2_9EURO</name>
<evidence type="ECO:0000313" key="2">
    <source>
        <dbReference type="Proteomes" id="UP001610334"/>
    </source>
</evidence>
<comment type="caution">
    <text evidence="1">The sequence shown here is derived from an EMBL/GenBank/DDBJ whole genome shotgun (WGS) entry which is preliminary data.</text>
</comment>
<keyword evidence="2" id="KW-1185">Reference proteome</keyword>
<evidence type="ECO:0000313" key="1">
    <source>
        <dbReference type="EMBL" id="KAL2801591.1"/>
    </source>
</evidence>
<gene>
    <name evidence="1" type="ORF">BJX63DRAFT_417004</name>
</gene>
<proteinExistence type="predicted"/>
<reference evidence="1 2" key="1">
    <citation type="submission" date="2024-07" db="EMBL/GenBank/DDBJ databases">
        <title>Section-level genome sequencing and comparative genomics of Aspergillus sections Usti and Cavernicolus.</title>
        <authorList>
            <consortium name="Lawrence Berkeley National Laboratory"/>
            <person name="Nybo J.L."/>
            <person name="Vesth T.C."/>
            <person name="Theobald S."/>
            <person name="Frisvad J.C."/>
            <person name="Larsen T.O."/>
            <person name="Kjaerboelling I."/>
            <person name="Rothschild-Mancinelli K."/>
            <person name="Lyhne E.K."/>
            <person name="Kogle M.E."/>
            <person name="Barry K."/>
            <person name="Clum A."/>
            <person name="Na H."/>
            <person name="Ledsgaard L."/>
            <person name="Lin J."/>
            <person name="Lipzen A."/>
            <person name="Kuo A."/>
            <person name="Riley R."/>
            <person name="Mondo S."/>
            <person name="Labutti K."/>
            <person name="Haridas S."/>
            <person name="Pangalinan J."/>
            <person name="Salamov A.A."/>
            <person name="Simmons B.A."/>
            <person name="Magnuson J.K."/>
            <person name="Chen J."/>
            <person name="Drula E."/>
            <person name="Henrissat B."/>
            <person name="Wiebenga A."/>
            <person name="Lubbers R.J."/>
            <person name="Gomes A.C."/>
            <person name="Makela M.R."/>
            <person name="Stajich J."/>
            <person name="Grigoriev I.V."/>
            <person name="Mortensen U.H."/>
            <person name="De Vries R.P."/>
            <person name="Baker S.E."/>
            <person name="Andersen M.R."/>
        </authorList>
    </citation>
    <scope>NUCLEOTIDE SEQUENCE [LARGE SCALE GENOMIC DNA]</scope>
    <source>
        <strain evidence="1 2">CBS 588.65</strain>
    </source>
</reference>